<comment type="similarity">
    <text evidence="2">Belongs to the HFCD (homooligomeric flavin containing Cys decarboxylase) superfamily.</text>
</comment>
<dbReference type="PANTHER" id="PTHR14359:SF6">
    <property type="entry name" value="PHOSPHOPANTOTHENOYLCYSTEINE DECARBOXYLASE"/>
    <property type="match status" value="1"/>
</dbReference>
<organism evidence="4 5">
    <name type="scientific">Galdieria yellowstonensis</name>
    <dbReference type="NCBI Taxonomy" id="3028027"/>
    <lineage>
        <taxon>Eukaryota</taxon>
        <taxon>Rhodophyta</taxon>
        <taxon>Bangiophyceae</taxon>
        <taxon>Galdieriales</taxon>
        <taxon>Galdieriaceae</taxon>
        <taxon>Galdieria</taxon>
    </lineage>
</organism>
<evidence type="ECO:0000313" key="5">
    <source>
        <dbReference type="Proteomes" id="UP001300502"/>
    </source>
</evidence>
<evidence type="ECO:0000256" key="1">
    <source>
        <dbReference type="ARBA" id="ARBA00022993"/>
    </source>
</evidence>
<gene>
    <name evidence="4" type="ORF">GAYE_PCTG10G0402</name>
</gene>
<accession>A0AAV9I3F8</accession>
<reference evidence="4 5" key="1">
    <citation type="submission" date="2022-07" db="EMBL/GenBank/DDBJ databases">
        <title>Genome-wide signatures of adaptation to extreme environments.</title>
        <authorList>
            <person name="Cho C.H."/>
            <person name="Yoon H.S."/>
        </authorList>
    </citation>
    <scope>NUCLEOTIDE SEQUENCE [LARGE SCALE GENOMIC DNA]</scope>
    <source>
        <strain evidence="4 5">108.79 E11</strain>
    </source>
</reference>
<dbReference type="PANTHER" id="PTHR14359">
    <property type="entry name" value="HOMO-OLIGOMERIC FLAVIN CONTAINING CYS DECARBOXYLASE FAMILY"/>
    <property type="match status" value="1"/>
</dbReference>
<evidence type="ECO:0000313" key="4">
    <source>
        <dbReference type="EMBL" id="KAK4522512.1"/>
    </source>
</evidence>
<dbReference type="AlphaFoldDB" id="A0AAV9I3F8"/>
<name>A0AAV9I3F8_9RHOD</name>
<dbReference type="SUPFAM" id="SSF52507">
    <property type="entry name" value="Homo-oligomeric flavin-containing Cys decarboxylases, HFCD"/>
    <property type="match status" value="1"/>
</dbReference>
<dbReference type="GO" id="GO:0071513">
    <property type="term" value="C:phosphopantothenoylcysteine decarboxylase complex"/>
    <property type="evidence" value="ECO:0007669"/>
    <property type="project" value="TreeGrafter"/>
</dbReference>
<dbReference type="Gene3D" id="3.40.50.1950">
    <property type="entry name" value="Flavin prenyltransferase-like"/>
    <property type="match status" value="1"/>
</dbReference>
<feature type="domain" description="Flavoprotein" evidence="3">
    <location>
        <begin position="9"/>
        <end position="185"/>
    </location>
</feature>
<evidence type="ECO:0000259" key="3">
    <source>
        <dbReference type="Pfam" id="PF02441"/>
    </source>
</evidence>
<keyword evidence="1" id="KW-0173">Coenzyme A biosynthesis</keyword>
<dbReference type="InterPro" id="IPR036551">
    <property type="entry name" value="Flavin_trans-like"/>
</dbReference>
<dbReference type="EMBL" id="JANCYU010000006">
    <property type="protein sequence ID" value="KAK4522512.1"/>
    <property type="molecule type" value="Genomic_DNA"/>
</dbReference>
<dbReference type="GO" id="GO:0015937">
    <property type="term" value="P:coenzyme A biosynthetic process"/>
    <property type="evidence" value="ECO:0007669"/>
    <property type="project" value="UniProtKB-KW"/>
</dbReference>
<dbReference type="GO" id="GO:0010181">
    <property type="term" value="F:FMN binding"/>
    <property type="evidence" value="ECO:0007669"/>
    <property type="project" value="TreeGrafter"/>
</dbReference>
<dbReference type="GO" id="GO:0004633">
    <property type="term" value="F:phosphopantothenoylcysteine decarboxylase activity"/>
    <property type="evidence" value="ECO:0007669"/>
    <property type="project" value="TreeGrafter"/>
</dbReference>
<dbReference type="Proteomes" id="UP001300502">
    <property type="component" value="Unassembled WGS sequence"/>
</dbReference>
<dbReference type="Pfam" id="PF02441">
    <property type="entry name" value="Flavoprotein"/>
    <property type="match status" value="1"/>
</dbReference>
<keyword evidence="5" id="KW-1185">Reference proteome</keyword>
<sequence length="191" mass="21188">MEEGSLKGKHILLAATGSVAAIRCPTVINCILKQGAEVWLLTTEHSWHFLEREECLPRNQIKIFTDIDEWNSWNTLGDPVLHIELRKWADAFLIVPLDANTLAKAAVGLCDNLVSSVIRAWDSKDKPLLVAPAMNTVMWEHSLTQEQLNILRNRDVVVIPTVSKRLACGDIGYGAMATPETIVGILKHSLS</sequence>
<comment type="caution">
    <text evidence="4">The sequence shown here is derived from an EMBL/GenBank/DDBJ whole genome shotgun (WGS) entry which is preliminary data.</text>
</comment>
<protein>
    <recommendedName>
        <fullName evidence="3">Flavoprotein domain-containing protein</fullName>
    </recommendedName>
</protein>
<dbReference type="InterPro" id="IPR003382">
    <property type="entry name" value="Flavoprotein"/>
</dbReference>
<proteinExistence type="inferred from homology"/>
<evidence type="ECO:0000256" key="2">
    <source>
        <dbReference type="ARBA" id="ARBA00038350"/>
    </source>
</evidence>